<evidence type="ECO:0000313" key="2">
    <source>
        <dbReference type="Proteomes" id="UP001499863"/>
    </source>
</evidence>
<organism evidence="1 2">
    <name type="scientific">Kitasatospora putterlickiae</name>
    <dbReference type="NCBI Taxonomy" id="221725"/>
    <lineage>
        <taxon>Bacteria</taxon>
        <taxon>Bacillati</taxon>
        <taxon>Actinomycetota</taxon>
        <taxon>Actinomycetes</taxon>
        <taxon>Kitasatosporales</taxon>
        <taxon>Streptomycetaceae</taxon>
        <taxon>Kitasatospora</taxon>
    </lineage>
</organism>
<dbReference type="Proteomes" id="UP001499863">
    <property type="component" value="Unassembled WGS sequence"/>
</dbReference>
<accession>A0ABN1XQA4</accession>
<proteinExistence type="predicted"/>
<dbReference type="RefSeq" id="WP_344329220.1">
    <property type="nucleotide sequence ID" value="NZ_BAAAKJ010000061.1"/>
</dbReference>
<dbReference type="SUPFAM" id="SSF55961">
    <property type="entry name" value="Bet v1-like"/>
    <property type="match status" value="1"/>
</dbReference>
<evidence type="ECO:0000313" key="1">
    <source>
        <dbReference type="EMBL" id="GAA1387517.1"/>
    </source>
</evidence>
<dbReference type="InterPro" id="IPR019587">
    <property type="entry name" value="Polyketide_cyclase/dehydratase"/>
</dbReference>
<dbReference type="CDD" id="cd07812">
    <property type="entry name" value="SRPBCC"/>
    <property type="match status" value="1"/>
</dbReference>
<protein>
    <submittedName>
        <fullName evidence="1">SRPBCC family protein</fullName>
    </submittedName>
</protein>
<dbReference type="EMBL" id="BAAAKJ010000061">
    <property type="protein sequence ID" value="GAA1387517.1"/>
    <property type="molecule type" value="Genomic_DNA"/>
</dbReference>
<reference evidence="1 2" key="1">
    <citation type="journal article" date="2019" name="Int. J. Syst. Evol. Microbiol.">
        <title>The Global Catalogue of Microorganisms (GCM) 10K type strain sequencing project: providing services to taxonomists for standard genome sequencing and annotation.</title>
        <authorList>
            <consortium name="The Broad Institute Genomics Platform"/>
            <consortium name="The Broad Institute Genome Sequencing Center for Infectious Disease"/>
            <person name="Wu L."/>
            <person name="Ma J."/>
        </authorList>
    </citation>
    <scope>NUCLEOTIDE SEQUENCE [LARGE SCALE GENOMIC DNA]</scope>
    <source>
        <strain evidence="1 2">JCM 12393</strain>
    </source>
</reference>
<name>A0ABN1XQA4_9ACTN</name>
<keyword evidence="2" id="KW-1185">Reference proteome</keyword>
<gene>
    <name evidence="1" type="ORF">GCM10009639_12600</name>
</gene>
<sequence>MDREWGVEESVGVAAEPAVVYRAVSEVRRMGEWSPECRAVWARRGPLRAGDRFVGFNRRGLFVWFTTCRVTTAEPGREFAFRVDSFGLPIAEWGYRFASDGDGGTTLTEYWRDLRTGRGAPVAELLGKVFTGVPPQRRAAANRAGMRATLERIRRALAV</sequence>
<dbReference type="InterPro" id="IPR023393">
    <property type="entry name" value="START-like_dom_sf"/>
</dbReference>
<comment type="caution">
    <text evidence="1">The sequence shown here is derived from an EMBL/GenBank/DDBJ whole genome shotgun (WGS) entry which is preliminary data.</text>
</comment>
<dbReference type="Pfam" id="PF10604">
    <property type="entry name" value="Polyketide_cyc2"/>
    <property type="match status" value="1"/>
</dbReference>
<dbReference type="Gene3D" id="3.30.530.20">
    <property type="match status" value="1"/>
</dbReference>